<feature type="transmembrane region" description="Helical" evidence="6">
    <location>
        <begin position="41"/>
        <end position="59"/>
    </location>
</feature>
<feature type="transmembrane region" description="Helical" evidence="6">
    <location>
        <begin position="66"/>
        <end position="83"/>
    </location>
</feature>
<dbReference type="EMBL" id="FUYG01000002">
    <property type="protein sequence ID" value="SKA85200.1"/>
    <property type="molecule type" value="Genomic_DNA"/>
</dbReference>
<dbReference type="PANTHER" id="PTHR31885">
    <property type="entry name" value="GH04784P"/>
    <property type="match status" value="1"/>
</dbReference>
<feature type="transmembrane region" description="Helical" evidence="6">
    <location>
        <begin position="89"/>
        <end position="108"/>
    </location>
</feature>
<evidence type="ECO:0000256" key="6">
    <source>
        <dbReference type="SAM" id="Phobius"/>
    </source>
</evidence>
<dbReference type="AlphaFoldDB" id="A0A1T4X697"/>
<name>A0A1T4X697_9MICO</name>
<gene>
    <name evidence="7" type="ORF">SAMN06295879_0720</name>
</gene>
<evidence type="ECO:0000313" key="8">
    <source>
        <dbReference type="Proteomes" id="UP000189735"/>
    </source>
</evidence>
<evidence type="ECO:0000256" key="4">
    <source>
        <dbReference type="ARBA" id="ARBA00022989"/>
    </source>
</evidence>
<reference evidence="8" key="1">
    <citation type="submission" date="2017-02" db="EMBL/GenBank/DDBJ databases">
        <authorList>
            <person name="Varghese N."/>
            <person name="Submissions S."/>
        </authorList>
    </citation>
    <scope>NUCLEOTIDE SEQUENCE [LARGE SCALE GENOMIC DNA]</scope>
    <source>
        <strain evidence="8">VKM Ac-2052</strain>
    </source>
</reference>
<feature type="transmembrane region" description="Helical" evidence="6">
    <location>
        <begin position="120"/>
        <end position="137"/>
    </location>
</feature>
<evidence type="ECO:0000313" key="7">
    <source>
        <dbReference type="EMBL" id="SKA85200.1"/>
    </source>
</evidence>
<protein>
    <submittedName>
        <fullName evidence="7">Uncharacterized membrane protein YhhN</fullName>
    </submittedName>
</protein>
<dbReference type="Proteomes" id="UP000189735">
    <property type="component" value="Unassembled WGS sequence"/>
</dbReference>
<feature type="transmembrane region" description="Helical" evidence="6">
    <location>
        <begin position="143"/>
        <end position="163"/>
    </location>
</feature>
<accession>A0A1T4X697</accession>
<evidence type="ECO:0000256" key="5">
    <source>
        <dbReference type="ARBA" id="ARBA00023136"/>
    </source>
</evidence>
<comment type="subcellular location">
    <subcellularLocation>
        <location evidence="1">Membrane</location>
        <topology evidence="1">Multi-pass membrane protein</topology>
    </subcellularLocation>
</comment>
<dbReference type="Pfam" id="PF07947">
    <property type="entry name" value="YhhN"/>
    <property type="match status" value="1"/>
</dbReference>
<keyword evidence="3 6" id="KW-0812">Transmembrane</keyword>
<dbReference type="GO" id="GO:0016020">
    <property type="term" value="C:membrane"/>
    <property type="evidence" value="ECO:0007669"/>
    <property type="project" value="UniProtKB-SubCell"/>
</dbReference>
<sequence length="232" mass="24683">MIDGRARVSTSRHRWAVVLFLILSAAHLVALAAGLPELAGWTKPLLMPALMLVALVVSARRGGAGIVLIVVALAFSWLGDVLLSSPGDVGFLLGLAAFFLAHLVYLVAFASSFRRRPVPLAAYLYVLWWLAFVLLLQPSLGTLLVPVAAYGLVLGASGAAALATNRLTAIGALLFVCSDSLLACRIFLSDFELVQQDLIIMALYLAGQGLIAWGAVRAARSMNEKSPEQSRD</sequence>
<proteinExistence type="inferred from homology"/>
<dbReference type="PANTHER" id="PTHR31885:SF6">
    <property type="entry name" value="GH04784P"/>
    <property type="match status" value="1"/>
</dbReference>
<dbReference type="RefSeq" id="WP_078713389.1">
    <property type="nucleotide sequence ID" value="NZ_FUYG01000002.1"/>
</dbReference>
<feature type="transmembrane region" description="Helical" evidence="6">
    <location>
        <begin position="15"/>
        <end position="35"/>
    </location>
</feature>
<keyword evidence="5 6" id="KW-0472">Membrane</keyword>
<keyword evidence="4 6" id="KW-1133">Transmembrane helix</keyword>
<comment type="similarity">
    <text evidence="2">Belongs to the TMEM86 family.</text>
</comment>
<dbReference type="GO" id="GO:0016787">
    <property type="term" value="F:hydrolase activity"/>
    <property type="evidence" value="ECO:0007669"/>
    <property type="project" value="TreeGrafter"/>
</dbReference>
<evidence type="ECO:0000256" key="3">
    <source>
        <dbReference type="ARBA" id="ARBA00022692"/>
    </source>
</evidence>
<dbReference type="InterPro" id="IPR012506">
    <property type="entry name" value="TMEM86B-like"/>
</dbReference>
<feature type="transmembrane region" description="Helical" evidence="6">
    <location>
        <begin position="194"/>
        <end position="216"/>
    </location>
</feature>
<feature type="transmembrane region" description="Helical" evidence="6">
    <location>
        <begin position="170"/>
        <end position="188"/>
    </location>
</feature>
<evidence type="ECO:0000256" key="2">
    <source>
        <dbReference type="ARBA" id="ARBA00007375"/>
    </source>
</evidence>
<evidence type="ECO:0000256" key="1">
    <source>
        <dbReference type="ARBA" id="ARBA00004141"/>
    </source>
</evidence>
<organism evidence="7 8">
    <name type="scientific">Agreia bicolorata</name>
    <dbReference type="NCBI Taxonomy" id="110935"/>
    <lineage>
        <taxon>Bacteria</taxon>
        <taxon>Bacillati</taxon>
        <taxon>Actinomycetota</taxon>
        <taxon>Actinomycetes</taxon>
        <taxon>Micrococcales</taxon>
        <taxon>Microbacteriaceae</taxon>
        <taxon>Agreia</taxon>
    </lineage>
</organism>